<protein>
    <submittedName>
        <fullName evidence="1">Uncharacterized protein</fullName>
    </submittedName>
</protein>
<dbReference type="OrthoDB" id="2881401at2"/>
<dbReference type="AlphaFoldDB" id="A0A2N3LHI7"/>
<reference evidence="1 2" key="1">
    <citation type="submission" date="2017-11" db="EMBL/GenBank/DDBJ databases">
        <title>Bacillus camelliae sp. nov., isolated from pu'er tea.</title>
        <authorList>
            <person name="Niu L."/>
        </authorList>
    </citation>
    <scope>NUCLEOTIDE SEQUENCE [LARGE SCALE GENOMIC DNA]</scope>
    <source>
        <strain evidence="1 2">7578-1</strain>
    </source>
</reference>
<proteinExistence type="predicted"/>
<organism evidence="1 2">
    <name type="scientific">Heyndrickxia camelliae</name>
    <dbReference type="NCBI Taxonomy" id="1707093"/>
    <lineage>
        <taxon>Bacteria</taxon>
        <taxon>Bacillati</taxon>
        <taxon>Bacillota</taxon>
        <taxon>Bacilli</taxon>
        <taxon>Bacillales</taxon>
        <taxon>Bacillaceae</taxon>
        <taxon>Heyndrickxia</taxon>
    </lineage>
</organism>
<comment type="caution">
    <text evidence="1">The sequence shown here is derived from an EMBL/GenBank/DDBJ whole genome shotgun (WGS) entry which is preliminary data.</text>
</comment>
<evidence type="ECO:0000313" key="2">
    <source>
        <dbReference type="Proteomes" id="UP000233440"/>
    </source>
</evidence>
<name>A0A2N3LHI7_9BACI</name>
<dbReference type="Proteomes" id="UP000233440">
    <property type="component" value="Unassembled WGS sequence"/>
</dbReference>
<accession>A0A2N3LHI7</accession>
<gene>
    <name evidence="1" type="ORF">CWO92_16385</name>
</gene>
<dbReference type="EMBL" id="PIQO01000013">
    <property type="protein sequence ID" value="PKR84088.1"/>
    <property type="molecule type" value="Genomic_DNA"/>
</dbReference>
<sequence length="64" mass="7822">MELIFFNKRQLQWQILNETYIISGDYIRNKPFFDEQSYFDFIIEDEIDFTFKPIIITTTCAEVE</sequence>
<keyword evidence="2" id="KW-1185">Reference proteome</keyword>
<evidence type="ECO:0000313" key="1">
    <source>
        <dbReference type="EMBL" id="PKR84088.1"/>
    </source>
</evidence>